<dbReference type="InterPro" id="IPR032060">
    <property type="entry name" value="MGA_dom"/>
</dbReference>
<accession>A0A096M6H9</accession>
<keyword evidence="6 7" id="KW-0539">Nucleus</keyword>
<dbReference type="eggNOG" id="KOG3585">
    <property type="taxonomic scope" value="Eukaryota"/>
</dbReference>
<dbReference type="GO" id="GO:0001708">
    <property type="term" value="P:cell fate specification"/>
    <property type="evidence" value="ECO:0007669"/>
    <property type="project" value="TreeGrafter"/>
</dbReference>
<keyword evidence="11" id="KW-1185">Reference proteome</keyword>
<dbReference type="GO" id="GO:0000981">
    <property type="term" value="F:DNA-binding transcription factor activity, RNA polymerase II-specific"/>
    <property type="evidence" value="ECO:0007669"/>
    <property type="project" value="TreeGrafter"/>
</dbReference>
<keyword evidence="3" id="KW-0805">Transcription regulation</keyword>
<dbReference type="PRINTS" id="PR00937">
    <property type="entry name" value="TBOX"/>
</dbReference>
<feature type="region of interest" description="Disordered" evidence="8">
    <location>
        <begin position="817"/>
        <end position="836"/>
    </location>
</feature>
<keyword evidence="5" id="KW-0804">Transcription</keyword>
<evidence type="ECO:0000256" key="1">
    <source>
        <dbReference type="ARBA" id="ARBA00004123"/>
    </source>
</evidence>
<keyword evidence="2" id="KW-0217">Developmental protein</keyword>
<dbReference type="CDD" id="cd20195">
    <property type="entry name" value="T-box_MGA-like"/>
    <property type="match status" value="1"/>
</dbReference>
<dbReference type="AlphaFoldDB" id="A0A096M6H9"/>
<evidence type="ECO:0000313" key="10">
    <source>
        <dbReference type="Ensembl" id="ENSPFOP00000027020.1"/>
    </source>
</evidence>
<reference evidence="11" key="1">
    <citation type="submission" date="2013-10" db="EMBL/GenBank/DDBJ databases">
        <authorList>
            <person name="Schartl M."/>
            <person name="Warren W."/>
        </authorList>
    </citation>
    <scope>NUCLEOTIDE SEQUENCE [LARGE SCALE GENOMIC DNA]</scope>
    <source>
        <strain evidence="11">female</strain>
    </source>
</reference>
<feature type="region of interest" description="Disordered" evidence="8">
    <location>
        <begin position="1"/>
        <end position="40"/>
    </location>
</feature>
<feature type="compositionally biased region" description="Polar residues" evidence="8">
    <location>
        <begin position="652"/>
        <end position="661"/>
    </location>
</feature>
<dbReference type="GO" id="GO:0005634">
    <property type="term" value="C:nucleus"/>
    <property type="evidence" value="ECO:0007669"/>
    <property type="project" value="UniProtKB-SubCell"/>
</dbReference>
<feature type="domain" description="T-box" evidence="9">
    <location>
        <begin position="146"/>
        <end position="333"/>
    </location>
</feature>
<keyword evidence="4 7" id="KW-0238">DNA-binding</keyword>
<dbReference type="PANTHER" id="PTHR11267">
    <property type="entry name" value="T-BOX PROTEIN-RELATED"/>
    <property type="match status" value="1"/>
</dbReference>
<evidence type="ECO:0000256" key="2">
    <source>
        <dbReference type="ARBA" id="ARBA00022473"/>
    </source>
</evidence>
<organism evidence="10 11">
    <name type="scientific">Poecilia formosa</name>
    <name type="common">Amazon molly</name>
    <name type="synonym">Limia formosa</name>
    <dbReference type="NCBI Taxonomy" id="48698"/>
    <lineage>
        <taxon>Eukaryota</taxon>
        <taxon>Metazoa</taxon>
        <taxon>Chordata</taxon>
        <taxon>Craniata</taxon>
        <taxon>Vertebrata</taxon>
        <taxon>Euteleostomi</taxon>
        <taxon>Actinopterygii</taxon>
        <taxon>Neopterygii</taxon>
        <taxon>Teleostei</taxon>
        <taxon>Neoteleostei</taxon>
        <taxon>Acanthomorphata</taxon>
        <taxon>Ovalentaria</taxon>
        <taxon>Atherinomorphae</taxon>
        <taxon>Cyprinodontiformes</taxon>
        <taxon>Poeciliidae</taxon>
        <taxon>Poeciliinae</taxon>
        <taxon>Poecilia</taxon>
    </lineage>
</organism>
<feature type="region of interest" description="Disordered" evidence="8">
    <location>
        <begin position="643"/>
        <end position="666"/>
    </location>
</feature>
<dbReference type="EMBL" id="AYCK01029288">
    <property type="status" value="NOT_ANNOTATED_CDS"/>
    <property type="molecule type" value="Genomic_DNA"/>
</dbReference>
<feature type="compositionally biased region" description="Pro residues" evidence="8">
    <location>
        <begin position="20"/>
        <end position="30"/>
    </location>
</feature>
<dbReference type="GeneTree" id="ENSGT00940000156269"/>
<dbReference type="Proteomes" id="UP000028760">
    <property type="component" value="Unassembled WGS sequence"/>
</dbReference>
<feature type="compositionally biased region" description="Low complexity" evidence="8">
    <location>
        <begin position="736"/>
        <end position="748"/>
    </location>
</feature>
<dbReference type="PROSITE" id="PS50252">
    <property type="entry name" value="TBOX_3"/>
    <property type="match status" value="1"/>
</dbReference>
<dbReference type="GO" id="GO:0000978">
    <property type="term" value="F:RNA polymerase II cis-regulatory region sequence-specific DNA binding"/>
    <property type="evidence" value="ECO:0007669"/>
    <property type="project" value="InterPro"/>
</dbReference>
<comment type="subcellular location">
    <subcellularLocation>
        <location evidence="1 7">Nucleus</location>
    </subcellularLocation>
</comment>
<feature type="region of interest" description="Disordered" evidence="8">
    <location>
        <begin position="933"/>
        <end position="976"/>
    </location>
</feature>
<evidence type="ECO:0000256" key="6">
    <source>
        <dbReference type="ARBA" id="ARBA00023242"/>
    </source>
</evidence>
<evidence type="ECO:0000256" key="3">
    <source>
        <dbReference type="ARBA" id="ARBA00023015"/>
    </source>
</evidence>
<dbReference type="STRING" id="48698.ENSPFOP00000027020"/>
<evidence type="ECO:0000256" key="5">
    <source>
        <dbReference type="ARBA" id="ARBA00023163"/>
    </source>
</evidence>
<dbReference type="InterPro" id="IPR018186">
    <property type="entry name" value="TF_T-box_CS"/>
</dbReference>
<evidence type="ECO:0000256" key="4">
    <source>
        <dbReference type="ARBA" id="ARBA00023125"/>
    </source>
</evidence>
<dbReference type="GO" id="GO:0000785">
    <property type="term" value="C:chromatin"/>
    <property type="evidence" value="ECO:0007669"/>
    <property type="project" value="TreeGrafter"/>
</dbReference>
<dbReference type="PANTHER" id="PTHR11267:SF104">
    <property type="entry name" value="T-BOX TRANSCRIPTION FACTOR TBX1"/>
    <property type="match status" value="1"/>
</dbReference>
<evidence type="ECO:0000256" key="8">
    <source>
        <dbReference type="SAM" id="MobiDB-lite"/>
    </source>
</evidence>
<dbReference type="SUPFAM" id="SSF49417">
    <property type="entry name" value="p53-like transcription factors"/>
    <property type="match status" value="1"/>
</dbReference>
<comment type="caution">
    <text evidence="7">Lacks conserved residue(s) required for the propagation of feature annotation.</text>
</comment>
<evidence type="ECO:0000259" key="9">
    <source>
        <dbReference type="PROSITE" id="PS50252"/>
    </source>
</evidence>
<dbReference type="InterPro" id="IPR046360">
    <property type="entry name" value="T-box_DNA-bd"/>
</dbReference>
<dbReference type="Gene3D" id="2.60.40.820">
    <property type="entry name" value="Transcription factor, T-box"/>
    <property type="match status" value="1"/>
</dbReference>
<feature type="compositionally biased region" description="Polar residues" evidence="8">
    <location>
        <begin position="819"/>
        <end position="831"/>
    </location>
</feature>
<dbReference type="InterPro" id="IPR001699">
    <property type="entry name" value="TF_T-box"/>
</dbReference>
<dbReference type="PROSITE" id="PS01283">
    <property type="entry name" value="TBOX_1"/>
    <property type="match status" value="1"/>
</dbReference>
<dbReference type="InterPro" id="IPR036960">
    <property type="entry name" value="T-box_sf"/>
</dbReference>
<sequence>MEVNHELEEEEGNLPDVPLADPPAPVPTSPPSCLTTEKPNFATDATTEGKAISVASNECSSTLSSPAEAKPAVTPPPILEQTFDQTPATSQILSATDPVKSPGASLLSISDPPPWVPTLPPSVFGCQDQEEDFPAVLTFKGVSVTLENNTIWKQFCQCGTEMILTKQGRRMFPYCRYRLAGLDPNRMYSLVLSIVPSSPFRYRWNTSRWEANGPTEHQSQGLIRAFPHHYSPCLGSDWMSCLVSFYKLKLTNCFQDQEGHMILHSMHRYIPRLHIIPVLDGATPTVDKPVVMGPESITFTFPQTEFMAVTTYQNFRITQLKINHNPFAKGFREDGNNSRLQRIHPPAVSPETRTKLLKPAEPAEQQEEVMDLRLLKMFRRKTVYMFVWYDLCISSLSVLLMVYSEDTNSDTIHLWSCSQSINNEKKKLGNVSEEKVSVLDICNPLNGGEIFVNLFSCTFECSTNQIIWIQNRSFYQRTCRTSFAFNFVVVFGFQMLKNWPDQCIATIYNTAAYSCSEEQAIASTNNNLMLKLIAVQYFRLNGNLLIGSLMLKVLDDLQWVQLMKNNKSSAKSQDPSSSSANAQETRLVLKPIMSQPVGDGDAYVPCIRGKHALGEIVLLQNQSAVEPKKDDTAIVLLKANSGLRRPPKARPNKSSSSTGTPVRSIGFRKRRRRKIRSRWTMYYARTWRRAAAAAKPAHSPSLTLAMQPELDEIEGLLFVSFTSKEALEVHVKDKLSNASSSEAAVSTAEPMETEENPETQGEKTARLESLLLDDLSALRHRQVIHPVLQEVGLKLSSLDPTKAVDLKYLGVCLPPPPSTLTRQTSTPTSSPADEELPFISRTGKTKDVTKIKGWRNKFARSQETSAANSEGLQKNMSAFCSNMLDEYLENEAQQISERAAAFSTNPEDAVAYQLPARGSSYVKTLDSALRHRNAASRVSGGTRRPCPLSRKALAQTSPTTSKAPGPASDPDAAAAGAGYADDYSQSFTSDVYFTSNFVLAVPVEHVRKLPSSQSAANQRAATGFGQSQGPTHRAAGFTKIQLRLLQMEDAAFNQGLGRTHLTPERLSTALSVIMSKEFSPSKRGLPSELPFRDDSVGPKCGQDFCRLGCVCPSVKQLNTHPDHCRQPECMFTCSCLRRKI</sequence>
<evidence type="ECO:0000256" key="7">
    <source>
        <dbReference type="PROSITE-ProRule" id="PRU00201"/>
    </source>
</evidence>
<feature type="compositionally biased region" description="Low complexity" evidence="8">
    <location>
        <begin position="963"/>
        <end position="976"/>
    </location>
</feature>
<dbReference type="OMA" id="CASIIIN"/>
<reference evidence="10" key="3">
    <citation type="submission" date="2025-09" db="UniProtKB">
        <authorList>
            <consortium name="Ensembl"/>
        </authorList>
    </citation>
    <scope>IDENTIFICATION</scope>
</reference>
<reference evidence="10" key="2">
    <citation type="submission" date="2025-08" db="UniProtKB">
        <authorList>
            <consortium name="Ensembl"/>
        </authorList>
    </citation>
    <scope>IDENTIFICATION</scope>
</reference>
<feature type="region of interest" description="Disordered" evidence="8">
    <location>
        <begin position="734"/>
        <end position="763"/>
    </location>
</feature>
<dbReference type="GO" id="GO:0045893">
    <property type="term" value="P:positive regulation of DNA-templated transcription"/>
    <property type="evidence" value="ECO:0007669"/>
    <property type="project" value="InterPro"/>
</dbReference>
<name>A0A096M6H9_POEFO</name>
<evidence type="ECO:0000313" key="11">
    <source>
        <dbReference type="Proteomes" id="UP000028760"/>
    </source>
</evidence>
<dbReference type="Pfam" id="PF00907">
    <property type="entry name" value="T-box"/>
    <property type="match status" value="1"/>
</dbReference>
<dbReference type="Ensembl" id="ENSPFOT00000024617.1">
    <property type="protein sequence ID" value="ENSPFOP00000027020.1"/>
    <property type="gene ID" value="ENSPFOG00000023317.1"/>
</dbReference>
<dbReference type="Pfam" id="PF16059">
    <property type="entry name" value="MGA_dom"/>
    <property type="match status" value="1"/>
</dbReference>
<proteinExistence type="predicted"/>
<protein>
    <recommendedName>
        <fullName evidence="9">T-box domain-containing protein</fullName>
    </recommendedName>
</protein>
<dbReference type="InterPro" id="IPR008967">
    <property type="entry name" value="p53-like_TF_DNA-bd_sf"/>
</dbReference>
<dbReference type="SMART" id="SM00425">
    <property type="entry name" value="TBOX"/>
    <property type="match status" value="1"/>
</dbReference>